<dbReference type="GO" id="GO:0071970">
    <property type="term" value="P:fungal-type cell wall (1-&gt;3)-beta-D-glucan biosynthetic process"/>
    <property type="evidence" value="ECO:0007669"/>
    <property type="project" value="TreeGrafter"/>
</dbReference>
<organism evidence="7 8">
    <name type="scientific">Truncatella angustata</name>
    <dbReference type="NCBI Taxonomy" id="152316"/>
    <lineage>
        <taxon>Eukaryota</taxon>
        <taxon>Fungi</taxon>
        <taxon>Dikarya</taxon>
        <taxon>Ascomycota</taxon>
        <taxon>Pezizomycotina</taxon>
        <taxon>Sordariomycetes</taxon>
        <taxon>Xylariomycetidae</taxon>
        <taxon>Amphisphaeriales</taxon>
        <taxon>Sporocadaceae</taxon>
        <taxon>Truncatella</taxon>
    </lineage>
</organism>
<evidence type="ECO:0000256" key="4">
    <source>
        <dbReference type="ARBA" id="ARBA00023157"/>
    </source>
</evidence>
<sequence>MDLVSIRGRYFWKGDERFLLKGVVYQLSGRDPLEDDSVNQLRRSIPYLKQLGLNTIFVYFIDNTKNHDIAMDLLAECGIHVLFCLSTPRSCINRQASLESYKKDLLQGYFSTIDCVAAYPNTLGVIVANEVINSGASTHAASVIRAVTRDVKKYMALAADICQQRVLPVGVNSSKIMNVFKSEFDYLTSGNESDALDFFCFNNYSWCGKSSMQTSGYDRLVTIFANAHVPVFFSEYGCNIPSPRLFLETHAIYSSEMTGVFSGGIVYEFFELVNRYGLVKLAETGELETLQDFHNLKNSFEQCLDVRPNTLAVWSDSQFTSTKAPTMPAKSSYWQASTELPGCPVDWDEARSELEDGQWVDVEREIREFEVDDLADSMWQRFRISGTGPRWT</sequence>
<keyword evidence="6" id="KW-0449">Lipoprotein</keyword>
<comment type="caution">
    <text evidence="7">The sequence shown here is derived from an EMBL/GenBank/DDBJ whole genome shotgun (WGS) entry which is preliminary data.</text>
</comment>
<gene>
    <name evidence="7" type="ORF">BKA67DRAFT_657118</name>
</gene>
<comment type="function">
    <text evidence="6">Splits internally a 1,3-beta-glucan molecule and transfers the newly generated reducing end (the donor) to the non-reducing end of another 1,3-beta-glucan molecule (the acceptor) forming a 1,3-beta linkage, resulting in the elongation of 1,3-beta-glucan chains in the cell wall.</text>
</comment>
<dbReference type="PANTHER" id="PTHR31468:SF2">
    <property type="entry name" value="1,3-BETA-GLUCANOSYLTRANSFERASE GAS1"/>
    <property type="match status" value="1"/>
</dbReference>
<evidence type="ECO:0000313" key="7">
    <source>
        <dbReference type="EMBL" id="KAH6655164.1"/>
    </source>
</evidence>
<dbReference type="GeneID" id="70135953"/>
<comment type="subcellular location">
    <subcellularLocation>
        <location evidence="1 6">Cell membrane</location>
        <topology evidence="1 6">Lipid-anchor</topology>
        <topology evidence="1 6">GPI-anchor</topology>
    </subcellularLocation>
</comment>
<dbReference type="OrthoDB" id="1055148at2759"/>
<dbReference type="PANTHER" id="PTHR31468">
    <property type="entry name" value="1,3-BETA-GLUCANOSYLTRANSFERASE GAS1"/>
    <property type="match status" value="1"/>
</dbReference>
<keyword evidence="6" id="KW-0808">Transferase</keyword>
<evidence type="ECO:0000256" key="2">
    <source>
        <dbReference type="ARBA" id="ARBA00007528"/>
    </source>
</evidence>
<dbReference type="GO" id="GO:0042124">
    <property type="term" value="F:1,3-beta-glucanosyltransferase activity"/>
    <property type="evidence" value="ECO:0007669"/>
    <property type="project" value="TreeGrafter"/>
</dbReference>
<keyword evidence="4" id="KW-1015">Disulfide bond</keyword>
<dbReference type="AlphaFoldDB" id="A0A9P8ZZM3"/>
<keyword evidence="6" id="KW-0336">GPI-anchor</keyword>
<dbReference type="EMBL" id="JAGPXC010000003">
    <property type="protein sequence ID" value="KAH6655164.1"/>
    <property type="molecule type" value="Genomic_DNA"/>
</dbReference>
<dbReference type="InterPro" id="IPR004886">
    <property type="entry name" value="Glucanosyltransferase"/>
</dbReference>
<dbReference type="GO" id="GO:0005886">
    <property type="term" value="C:plasma membrane"/>
    <property type="evidence" value="ECO:0007669"/>
    <property type="project" value="UniProtKB-SubCell"/>
</dbReference>
<proteinExistence type="inferred from homology"/>
<keyword evidence="8" id="KW-1185">Reference proteome</keyword>
<keyword evidence="5" id="KW-0325">Glycoprotein</keyword>
<keyword evidence="6" id="KW-0472">Membrane</keyword>
<evidence type="ECO:0000256" key="3">
    <source>
        <dbReference type="ARBA" id="ARBA00022729"/>
    </source>
</evidence>
<dbReference type="SUPFAM" id="SSF51445">
    <property type="entry name" value="(Trans)glycosidases"/>
    <property type="match status" value="1"/>
</dbReference>
<protein>
    <recommendedName>
        <fullName evidence="6">1,3-beta-glucanosyltransferase</fullName>
        <ecNumber evidence="6">2.4.1.-</ecNumber>
    </recommendedName>
</protein>
<dbReference type="EC" id="2.4.1.-" evidence="6"/>
<comment type="similarity">
    <text evidence="2 6">Belongs to the glycosyl hydrolase 72 family.</text>
</comment>
<keyword evidence="3" id="KW-0732">Signal</keyword>
<dbReference type="Proteomes" id="UP000758603">
    <property type="component" value="Unassembled WGS sequence"/>
</dbReference>
<dbReference type="RefSeq" id="XP_045959429.1">
    <property type="nucleotide sequence ID" value="XM_046107062.1"/>
</dbReference>
<evidence type="ECO:0000313" key="8">
    <source>
        <dbReference type="Proteomes" id="UP000758603"/>
    </source>
</evidence>
<dbReference type="Gene3D" id="3.20.20.80">
    <property type="entry name" value="Glycosidases"/>
    <property type="match status" value="1"/>
</dbReference>
<dbReference type="InterPro" id="IPR017853">
    <property type="entry name" value="GH"/>
</dbReference>
<dbReference type="GO" id="GO:0031505">
    <property type="term" value="P:fungal-type cell wall organization"/>
    <property type="evidence" value="ECO:0007669"/>
    <property type="project" value="TreeGrafter"/>
</dbReference>
<name>A0A9P8ZZM3_9PEZI</name>
<dbReference type="Pfam" id="PF03198">
    <property type="entry name" value="Glyco_hydro_72"/>
    <property type="match status" value="1"/>
</dbReference>
<evidence type="ECO:0000256" key="5">
    <source>
        <dbReference type="ARBA" id="ARBA00023180"/>
    </source>
</evidence>
<evidence type="ECO:0000256" key="6">
    <source>
        <dbReference type="RuleBase" id="RU361209"/>
    </source>
</evidence>
<dbReference type="GO" id="GO:0098552">
    <property type="term" value="C:side of membrane"/>
    <property type="evidence" value="ECO:0007669"/>
    <property type="project" value="UniProtKB-KW"/>
</dbReference>
<reference evidence="7" key="1">
    <citation type="journal article" date="2021" name="Nat. Commun.">
        <title>Genetic determinants of endophytism in the Arabidopsis root mycobiome.</title>
        <authorList>
            <person name="Mesny F."/>
            <person name="Miyauchi S."/>
            <person name="Thiergart T."/>
            <person name="Pickel B."/>
            <person name="Atanasova L."/>
            <person name="Karlsson M."/>
            <person name="Huettel B."/>
            <person name="Barry K.W."/>
            <person name="Haridas S."/>
            <person name="Chen C."/>
            <person name="Bauer D."/>
            <person name="Andreopoulos W."/>
            <person name="Pangilinan J."/>
            <person name="LaButti K."/>
            <person name="Riley R."/>
            <person name="Lipzen A."/>
            <person name="Clum A."/>
            <person name="Drula E."/>
            <person name="Henrissat B."/>
            <person name="Kohler A."/>
            <person name="Grigoriev I.V."/>
            <person name="Martin F.M."/>
            <person name="Hacquard S."/>
        </authorList>
    </citation>
    <scope>NUCLEOTIDE SEQUENCE</scope>
    <source>
        <strain evidence="7">MPI-SDFR-AT-0073</strain>
    </source>
</reference>
<accession>A0A9P8ZZM3</accession>
<evidence type="ECO:0000256" key="1">
    <source>
        <dbReference type="ARBA" id="ARBA00004609"/>
    </source>
</evidence>